<dbReference type="AlphaFoldDB" id="A0AAD8VP69"/>
<dbReference type="InterPro" id="IPR008974">
    <property type="entry name" value="TRAF-like"/>
</dbReference>
<sequence length="329" mass="35904">MASSSTNLTGAARAVELLKIDAYSASTTMGRDGCIKSRWNVGGCDWDIHLYPATSKFGIGYGEPLFPNPELIFERLEWGHSTRWVALDLVFLGEPRPRSDPIRATFACRLVDQSGVLQPSQERSVSREFNRPCACSAPVVLMERYDLPESGYLIGDSLAVECSITVLKELPVPTIPAIKVIPPLPPTNLHQHFSELLQSGTGADVLFIVSGESFAAHKLILSARSPVFMAEFFGEMKENSSWLVELEYMEAAVFKALLHFIYTDTVPELDQELEAVVTLAQHLLAAADSTLAILNAVFATEGYEHLAASCPLVLADLVKSLSMGESVDA</sequence>
<evidence type="ECO:0000313" key="5">
    <source>
        <dbReference type="Proteomes" id="UP001231189"/>
    </source>
</evidence>
<protein>
    <recommendedName>
        <fullName evidence="3">BTB domain-containing protein</fullName>
    </recommendedName>
</protein>
<feature type="domain" description="BTB" evidence="3">
    <location>
        <begin position="203"/>
        <end position="270"/>
    </location>
</feature>
<dbReference type="PANTHER" id="PTHR26379">
    <property type="entry name" value="BTB/POZ AND MATH DOMAIN-CONTAINING PROTEIN 1"/>
    <property type="match status" value="1"/>
</dbReference>
<comment type="caution">
    <text evidence="4">The sequence shown here is derived from an EMBL/GenBank/DDBJ whole genome shotgun (WGS) entry which is preliminary data.</text>
</comment>
<evidence type="ECO:0000259" key="3">
    <source>
        <dbReference type="PROSITE" id="PS50097"/>
    </source>
</evidence>
<dbReference type="PANTHER" id="PTHR26379:SF180">
    <property type="entry name" value="TRAF TRANSCRIPTION FACTOR"/>
    <property type="match status" value="1"/>
</dbReference>
<evidence type="ECO:0000256" key="1">
    <source>
        <dbReference type="ARBA" id="ARBA00004906"/>
    </source>
</evidence>
<dbReference type="Gene3D" id="2.60.210.10">
    <property type="entry name" value="Apoptosis, Tumor Necrosis Factor Receptor Associated Protein 2, Chain A"/>
    <property type="match status" value="1"/>
</dbReference>
<keyword evidence="5" id="KW-1185">Reference proteome</keyword>
<evidence type="ECO:0000256" key="2">
    <source>
        <dbReference type="ARBA" id="ARBA00010846"/>
    </source>
</evidence>
<dbReference type="Gene3D" id="3.30.710.10">
    <property type="entry name" value="Potassium Channel Kv1.1, Chain A"/>
    <property type="match status" value="1"/>
</dbReference>
<accession>A0AAD8VP69</accession>
<evidence type="ECO:0000313" key="4">
    <source>
        <dbReference type="EMBL" id="KAK1612561.1"/>
    </source>
</evidence>
<dbReference type="SUPFAM" id="SSF49599">
    <property type="entry name" value="TRAF domain-like"/>
    <property type="match status" value="1"/>
</dbReference>
<name>A0AAD8VP69_LOLMU</name>
<proteinExistence type="inferred from homology"/>
<dbReference type="Pfam" id="PF24570">
    <property type="entry name" value="BACK_BPM_SPOP"/>
    <property type="match status" value="1"/>
</dbReference>
<dbReference type="EMBL" id="JAUUTY010000007">
    <property type="protein sequence ID" value="KAK1612561.1"/>
    <property type="molecule type" value="Genomic_DNA"/>
</dbReference>
<organism evidence="4 5">
    <name type="scientific">Lolium multiflorum</name>
    <name type="common">Italian ryegrass</name>
    <name type="synonym">Lolium perenne subsp. multiflorum</name>
    <dbReference type="NCBI Taxonomy" id="4521"/>
    <lineage>
        <taxon>Eukaryota</taxon>
        <taxon>Viridiplantae</taxon>
        <taxon>Streptophyta</taxon>
        <taxon>Embryophyta</taxon>
        <taxon>Tracheophyta</taxon>
        <taxon>Spermatophyta</taxon>
        <taxon>Magnoliopsida</taxon>
        <taxon>Liliopsida</taxon>
        <taxon>Poales</taxon>
        <taxon>Poaceae</taxon>
        <taxon>BOP clade</taxon>
        <taxon>Pooideae</taxon>
        <taxon>Poodae</taxon>
        <taxon>Poeae</taxon>
        <taxon>Poeae Chloroplast Group 2 (Poeae type)</taxon>
        <taxon>Loliodinae</taxon>
        <taxon>Loliinae</taxon>
        <taxon>Lolium</taxon>
    </lineage>
</organism>
<dbReference type="InterPro" id="IPR045005">
    <property type="entry name" value="BPM1-6"/>
</dbReference>
<dbReference type="InterPro" id="IPR002083">
    <property type="entry name" value="MATH/TRAF_dom"/>
</dbReference>
<dbReference type="SMART" id="SM00225">
    <property type="entry name" value="BTB"/>
    <property type="match status" value="1"/>
</dbReference>
<dbReference type="CDD" id="cd00121">
    <property type="entry name" value="MATH"/>
    <property type="match status" value="1"/>
</dbReference>
<dbReference type="InterPro" id="IPR056423">
    <property type="entry name" value="BACK_BPM_SPOP"/>
</dbReference>
<dbReference type="Pfam" id="PF00651">
    <property type="entry name" value="BTB"/>
    <property type="match status" value="1"/>
</dbReference>
<dbReference type="Proteomes" id="UP001231189">
    <property type="component" value="Unassembled WGS sequence"/>
</dbReference>
<comment type="similarity">
    <text evidence="2">Belongs to the Tdpoz family.</text>
</comment>
<dbReference type="InterPro" id="IPR011333">
    <property type="entry name" value="SKP1/BTB/POZ_sf"/>
</dbReference>
<gene>
    <name evidence="4" type="ORF">QYE76_036234</name>
</gene>
<reference evidence="4" key="1">
    <citation type="submission" date="2023-07" db="EMBL/GenBank/DDBJ databases">
        <title>A chromosome-level genome assembly of Lolium multiflorum.</title>
        <authorList>
            <person name="Chen Y."/>
            <person name="Copetti D."/>
            <person name="Kolliker R."/>
            <person name="Studer B."/>
        </authorList>
    </citation>
    <scope>NUCLEOTIDE SEQUENCE</scope>
    <source>
        <strain evidence="4">02402/16</strain>
        <tissue evidence="4">Leaf</tissue>
    </source>
</reference>
<dbReference type="GO" id="GO:0016567">
    <property type="term" value="P:protein ubiquitination"/>
    <property type="evidence" value="ECO:0007669"/>
    <property type="project" value="InterPro"/>
</dbReference>
<dbReference type="InterPro" id="IPR000210">
    <property type="entry name" value="BTB/POZ_dom"/>
</dbReference>
<comment type="pathway">
    <text evidence="1">Protein modification; protein ubiquitination.</text>
</comment>
<dbReference type="SUPFAM" id="SSF54695">
    <property type="entry name" value="POZ domain"/>
    <property type="match status" value="1"/>
</dbReference>
<dbReference type="PROSITE" id="PS50097">
    <property type="entry name" value="BTB"/>
    <property type="match status" value="1"/>
</dbReference>